<dbReference type="Pfam" id="PF19263">
    <property type="entry name" value="DUF5906"/>
    <property type="match status" value="1"/>
</dbReference>
<comment type="caution">
    <text evidence="2">The sequence shown here is derived from an EMBL/GenBank/DDBJ whole genome shotgun (WGS) entry which is preliminary data.</text>
</comment>
<protein>
    <recommendedName>
        <fullName evidence="1">NrS-1 polymerase-like helicase domain-containing protein</fullName>
    </recommendedName>
</protein>
<evidence type="ECO:0000313" key="3">
    <source>
        <dbReference type="Proteomes" id="UP000324800"/>
    </source>
</evidence>
<dbReference type="AlphaFoldDB" id="A0A5J4VEQ6"/>
<dbReference type="Proteomes" id="UP000324800">
    <property type="component" value="Unassembled WGS sequence"/>
</dbReference>
<proteinExistence type="predicted"/>
<reference evidence="2 3" key="1">
    <citation type="submission" date="2019-03" db="EMBL/GenBank/DDBJ databases">
        <title>Single cell metagenomics reveals metabolic interactions within the superorganism composed of flagellate Streblomastix strix and complex community of Bacteroidetes bacteria on its surface.</title>
        <authorList>
            <person name="Treitli S.C."/>
            <person name="Kolisko M."/>
            <person name="Husnik F."/>
            <person name="Keeling P."/>
            <person name="Hampl V."/>
        </authorList>
    </citation>
    <scope>NUCLEOTIDE SEQUENCE [LARGE SCALE GENOMIC DNA]</scope>
    <source>
        <strain evidence="2">ST1C</strain>
    </source>
</reference>
<sequence length="855" mass="100270">MADRLHLDYNKMLEEVESHRNKDSEEELKLYYDNRLTIYVKELLEDYEYYTSQELTPRISEKLIQLYDFKKFNDEITPIDDDDEQEQSVKTRKITGKAINIADCPYLAIVDIDIDKKLSEEDRNLIRNELLEKIYQSELNVALVKTGHGGLHIYCNMDPLILFAGNSMVKKITTEKYDVDIFACVDYNESKRCVVLPDSRIKDFEYDAVNKRQQPKQPNQIFKYEKLGKAKVKFYKKKDLDVISQVFEELGFDIELIKYHEQPQQDDKASQDVNMTKQQAEISINGLNNLIIHNYAAKSEKETTLFRLFSSINGMKAIADVDLLCINEVYNKISKIQGITIKARSNFDRTRIRLAERSCAPHYIEKLVRLTNEEYNNSEYLPTIVKSEDTKSQSSSKSNNDDDIIDLAKITVNSIDLTDQFELADIQTKISKEEYECVEDIISDITKIMRYIHSDTVTFLFKQYDNLEKKYIFVWKSKSCAQDILNMIPAHFNRKKSKTLWQLAIACNQIFLIKKVEFKSDDLDVFSMFQGWKYHQLEEINMELIQPYLDHIQQVISSNDTTVYEYILKWFALIIQHPEQQTRVSMILRGGKRCGKNTFTDVLSELVSGYSLRNITSLTSVTGQFNSILSNRVFIVLNKLTTFSSSIGHEVDKLKSLITDLTFEIRTKFSSSRVEKNLLNFILVSNHLDPVHLDQDDRRYLVCQCDSKYIKNTQYFNNLFQHINQEGFYDNLITYFHKLDISQFDARIIPMTEAKKEINEVSLTDIDRFCIQYFKQLKVGWLCDEALRYCPDSIKPANFRLQIHNNCETIRQHISNKNIRLYKIKEDKIAELEQYVDDDVNEEIINQVNEEEYNT</sequence>
<feature type="domain" description="NrS-1 polymerase-like helicase" evidence="1">
    <location>
        <begin position="588"/>
        <end position="699"/>
    </location>
</feature>
<dbReference type="InterPro" id="IPR027417">
    <property type="entry name" value="P-loop_NTPase"/>
</dbReference>
<evidence type="ECO:0000259" key="1">
    <source>
        <dbReference type="Pfam" id="PF19263"/>
    </source>
</evidence>
<accession>A0A5J4VEQ6</accession>
<dbReference type="EMBL" id="SNRW01007587">
    <property type="protein sequence ID" value="KAA6381001.1"/>
    <property type="molecule type" value="Genomic_DNA"/>
</dbReference>
<evidence type="ECO:0000313" key="2">
    <source>
        <dbReference type="EMBL" id="KAA6381001.1"/>
    </source>
</evidence>
<dbReference type="Gene3D" id="3.40.50.300">
    <property type="entry name" value="P-loop containing nucleotide triphosphate hydrolases"/>
    <property type="match status" value="1"/>
</dbReference>
<dbReference type="SUPFAM" id="SSF56747">
    <property type="entry name" value="Prim-pol domain"/>
    <property type="match status" value="1"/>
</dbReference>
<organism evidence="2 3">
    <name type="scientific">Streblomastix strix</name>
    <dbReference type="NCBI Taxonomy" id="222440"/>
    <lineage>
        <taxon>Eukaryota</taxon>
        <taxon>Metamonada</taxon>
        <taxon>Preaxostyla</taxon>
        <taxon>Oxymonadida</taxon>
        <taxon>Streblomastigidae</taxon>
        <taxon>Streblomastix</taxon>
    </lineage>
</organism>
<name>A0A5J4VEQ6_9EUKA</name>
<dbReference type="InterPro" id="IPR045455">
    <property type="entry name" value="NrS-1_pol-like_helicase"/>
</dbReference>
<gene>
    <name evidence="2" type="ORF">EZS28_023470</name>
</gene>